<dbReference type="GO" id="GO:0005634">
    <property type="term" value="C:nucleus"/>
    <property type="evidence" value="ECO:0007669"/>
    <property type="project" value="UniProtKB-SubCell"/>
</dbReference>
<organism evidence="4 5">
    <name type="scientific">Capronia epimyces CBS 606.96</name>
    <dbReference type="NCBI Taxonomy" id="1182542"/>
    <lineage>
        <taxon>Eukaryota</taxon>
        <taxon>Fungi</taxon>
        <taxon>Dikarya</taxon>
        <taxon>Ascomycota</taxon>
        <taxon>Pezizomycotina</taxon>
        <taxon>Eurotiomycetes</taxon>
        <taxon>Chaetothyriomycetidae</taxon>
        <taxon>Chaetothyriales</taxon>
        <taxon>Herpotrichiellaceae</taxon>
        <taxon>Capronia</taxon>
    </lineage>
</organism>
<sequence length="670" mass="75390">MRSFEHHHPRRGSRLAGGSRKRRRVESTPGSRTEPEETTTTTTTNASDNQNNADAQGEQQQQASSSSDHTLDHTELWSDQNFFAVDPFPIDPRGPFSQALLDEFLAPDTAREAWDADLASLASEQSQSSSTVEGDLVTRILFPDLPSLLHRQVDLGLLNPFAEGSVGRYNAPRTVVAAEGEVNGYLKFRLQRTQTGFTETRKGNRVFGRTSFGTRQRPSALAQWERTIIPLLPSGFGRALKLDDKDRTLLNFYTTAYCRGRTLIPQNNAWLTEITPMAESDPIVQHSLLALSGAYVLDYVQSDDLRQRTNRHYAKACELISQALSNAESHDVGKSAALVAAVILLEADDEIIWELRRPKSEIPNFIRGLHLAKRLLDHSDPGYRYWKATNVQSTKSWAGLSMVVAVGCILPELMSPLLPTNPKDSNYSWLLWGTKKEVHTIYGCKGLSPKLIHIFAQITRLCAQLKESPDSVIVPMGAAKIQEILESFRQRSRLSEGYPTTQELLDSCELDEDGKVNSATKVTELSGECWVYTAKIYLQCRFFRKPRSHPDVRSARVMLQRCLKPLPESGPLLTAQTPFFPVVLMAIISYTPEDRDVAREWFESVLARGGRSNIPPIWQATKLLWAWLDGYSVGEESMSYDEDTPVGLRHAWWEDMVEYLMEEVGWMSLT</sequence>
<dbReference type="EMBL" id="AMGY01000001">
    <property type="protein sequence ID" value="EXJ92219.1"/>
    <property type="molecule type" value="Genomic_DNA"/>
</dbReference>
<dbReference type="PANTHER" id="PTHR37534">
    <property type="entry name" value="TRANSCRIPTIONAL ACTIVATOR PROTEIN UGA3"/>
    <property type="match status" value="1"/>
</dbReference>
<dbReference type="PANTHER" id="PTHR37534:SF46">
    <property type="entry name" value="ZN(II)2CYS6 TRANSCRIPTION FACTOR (EUROFUNG)"/>
    <property type="match status" value="1"/>
</dbReference>
<keyword evidence="5" id="KW-1185">Reference proteome</keyword>
<dbReference type="Proteomes" id="UP000019478">
    <property type="component" value="Unassembled WGS sequence"/>
</dbReference>
<dbReference type="InterPro" id="IPR021858">
    <property type="entry name" value="Fun_TF"/>
</dbReference>
<feature type="region of interest" description="Disordered" evidence="3">
    <location>
        <begin position="1"/>
        <end position="70"/>
    </location>
</feature>
<name>W9ZCG4_9EURO</name>
<evidence type="ECO:0000256" key="2">
    <source>
        <dbReference type="ARBA" id="ARBA00023242"/>
    </source>
</evidence>
<dbReference type="OrthoDB" id="3597252at2759"/>
<evidence type="ECO:0000256" key="1">
    <source>
        <dbReference type="ARBA" id="ARBA00004123"/>
    </source>
</evidence>
<reference evidence="4 5" key="1">
    <citation type="submission" date="2013-03" db="EMBL/GenBank/DDBJ databases">
        <title>The Genome Sequence of Capronia epimyces CBS 606.96.</title>
        <authorList>
            <consortium name="The Broad Institute Genomics Platform"/>
            <person name="Cuomo C."/>
            <person name="de Hoog S."/>
            <person name="Gorbushina A."/>
            <person name="Walker B."/>
            <person name="Young S.K."/>
            <person name="Zeng Q."/>
            <person name="Gargeya S."/>
            <person name="Fitzgerald M."/>
            <person name="Haas B."/>
            <person name="Abouelleil A."/>
            <person name="Allen A.W."/>
            <person name="Alvarado L."/>
            <person name="Arachchi H.M."/>
            <person name="Berlin A.M."/>
            <person name="Chapman S.B."/>
            <person name="Gainer-Dewar J."/>
            <person name="Goldberg J."/>
            <person name="Griggs A."/>
            <person name="Gujja S."/>
            <person name="Hansen M."/>
            <person name="Howarth C."/>
            <person name="Imamovic A."/>
            <person name="Ireland A."/>
            <person name="Larimer J."/>
            <person name="McCowan C."/>
            <person name="Murphy C."/>
            <person name="Pearson M."/>
            <person name="Poon T.W."/>
            <person name="Priest M."/>
            <person name="Roberts A."/>
            <person name="Saif S."/>
            <person name="Shea T."/>
            <person name="Sisk P."/>
            <person name="Sykes S."/>
            <person name="Wortman J."/>
            <person name="Nusbaum C."/>
            <person name="Birren B."/>
        </authorList>
    </citation>
    <scope>NUCLEOTIDE SEQUENCE [LARGE SCALE GENOMIC DNA]</scope>
    <source>
        <strain evidence="4 5">CBS 606.96</strain>
    </source>
</reference>
<dbReference type="HOGENOM" id="CLU_016172_3_0_1"/>
<feature type="compositionally biased region" description="Basic residues" evidence="3">
    <location>
        <begin position="7"/>
        <end position="24"/>
    </location>
</feature>
<evidence type="ECO:0000313" key="4">
    <source>
        <dbReference type="EMBL" id="EXJ92219.1"/>
    </source>
</evidence>
<feature type="compositionally biased region" description="Low complexity" evidence="3">
    <location>
        <begin position="38"/>
        <end position="68"/>
    </location>
</feature>
<evidence type="ECO:0008006" key="6">
    <source>
        <dbReference type="Google" id="ProtNLM"/>
    </source>
</evidence>
<proteinExistence type="predicted"/>
<dbReference type="AlphaFoldDB" id="W9ZCG4"/>
<dbReference type="RefSeq" id="XP_007729109.1">
    <property type="nucleotide sequence ID" value="XM_007730919.1"/>
</dbReference>
<dbReference type="eggNOG" id="ENOG502S37P">
    <property type="taxonomic scope" value="Eukaryota"/>
</dbReference>
<evidence type="ECO:0000256" key="3">
    <source>
        <dbReference type="SAM" id="MobiDB-lite"/>
    </source>
</evidence>
<gene>
    <name evidence="4" type="ORF">A1O3_00769</name>
</gene>
<accession>W9ZCG4</accession>
<comment type="caution">
    <text evidence="4">The sequence shown here is derived from an EMBL/GenBank/DDBJ whole genome shotgun (WGS) entry which is preliminary data.</text>
</comment>
<comment type="subcellular location">
    <subcellularLocation>
        <location evidence="1">Nucleus</location>
    </subcellularLocation>
</comment>
<dbReference type="GeneID" id="19164909"/>
<dbReference type="Pfam" id="PF11951">
    <property type="entry name" value="Fungal_trans_2"/>
    <property type="match status" value="1"/>
</dbReference>
<keyword evidence="2" id="KW-0539">Nucleus</keyword>
<protein>
    <recommendedName>
        <fullName evidence="6">Transcription factor domain-containing protein</fullName>
    </recommendedName>
</protein>
<evidence type="ECO:0000313" key="5">
    <source>
        <dbReference type="Proteomes" id="UP000019478"/>
    </source>
</evidence>